<keyword evidence="2" id="KW-1185">Reference proteome</keyword>
<dbReference type="GeneID" id="87824543"/>
<dbReference type="Proteomes" id="UP001302602">
    <property type="component" value="Unassembled WGS sequence"/>
</dbReference>
<reference evidence="1" key="2">
    <citation type="submission" date="2023-05" db="EMBL/GenBank/DDBJ databases">
        <authorList>
            <consortium name="Lawrence Berkeley National Laboratory"/>
            <person name="Steindorff A."/>
            <person name="Hensen N."/>
            <person name="Bonometti L."/>
            <person name="Westerberg I."/>
            <person name="Brannstrom I.O."/>
            <person name="Guillou S."/>
            <person name="Cros-Aarteil S."/>
            <person name="Calhoun S."/>
            <person name="Haridas S."/>
            <person name="Kuo A."/>
            <person name="Mondo S."/>
            <person name="Pangilinan J."/>
            <person name="Riley R."/>
            <person name="Labutti K."/>
            <person name="Andreopoulos B."/>
            <person name="Lipzen A."/>
            <person name="Chen C."/>
            <person name="Yanf M."/>
            <person name="Daum C."/>
            <person name="Ng V."/>
            <person name="Clum A."/>
            <person name="Ohm R."/>
            <person name="Martin F."/>
            <person name="Silar P."/>
            <person name="Natvig D."/>
            <person name="Lalanne C."/>
            <person name="Gautier V."/>
            <person name="Ament-Velasquez S.L."/>
            <person name="Kruys A."/>
            <person name="Hutchinson M.I."/>
            <person name="Powell A.J."/>
            <person name="Barry K."/>
            <person name="Miller A.N."/>
            <person name="Grigoriev I.V."/>
            <person name="Debuchy R."/>
            <person name="Gladieux P."/>
            <person name="Thoren M.H."/>
            <person name="Johannesson H."/>
        </authorList>
    </citation>
    <scope>NUCLEOTIDE SEQUENCE</scope>
    <source>
        <strain evidence="1">CBS 731.68</strain>
    </source>
</reference>
<name>A0AAN6TWJ9_9PEZI</name>
<accession>A0AAN6TWJ9</accession>
<organism evidence="1 2">
    <name type="scientific">Parathielavia appendiculata</name>
    <dbReference type="NCBI Taxonomy" id="2587402"/>
    <lineage>
        <taxon>Eukaryota</taxon>
        <taxon>Fungi</taxon>
        <taxon>Dikarya</taxon>
        <taxon>Ascomycota</taxon>
        <taxon>Pezizomycotina</taxon>
        <taxon>Sordariomycetes</taxon>
        <taxon>Sordariomycetidae</taxon>
        <taxon>Sordariales</taxon>
        <taxon>Chaetomiaceae</taxon>
        <taxon>Parathielavia</taxon>
    </lineage>
</organism>
<evidence type="ECO:0000313" key="1">
    <source>
        <dbReference type="EMBL" id="KAK4122083.1"/>
    </source>
</evidence>
<feature type="non-terminal residue" evidence="1">
    <location>
        <position position="355"/>
    </location>
</feature>
<protein>
    <submittedName>
        <fullName evidence="1">Uncharacterized protein</fullName>
    </submittedName>
</protein>
<sequence length="355" mass="41034">SLQLRCQSGQGEQLHSFVDAMARTIREHSTSYRKRYPERYEPARSDEIILDDATVRKITPMVSRWCSSMSFWEKGATPIPVNIPPGGVCPHNAHGSLGLCQCPIPHEERKGHAFYRQKEYNSCFDFEDHNGRSFYNLELVKTLLLYGEMGIILRVCASPEVDLRTWQTNGNCQCLGDDAGWDLIYKTALLPYMAFNLIHFFPETWDLKSGRTDENDYRQMSGYLYMLKKFNEAKKTTSELAAYPHWQFFGINQREDGYVIKPDVQPQNQKDRGVYPSGTGQILRDRGVPAELVAEIMETAEFGPTTARLEVQHHPFHRFNEEELAKYVEYCWQLLVRCDMMATALGLDMNWNEMI</sequence>
<gene>
    <name evidence="1" type="ORF">N657DRAFT_535463</name>
</gene>
<dbReference type="AlphaFoldDB" id="A0AAN6TWJ9"/>
<proteinExistence type="predicted"/>
<comment type="caution">
    <text evidence="1">The sequence shown here is derived from an EMBL/GenBank/DDBJ whole genome shotgun (WGS) entry which is preliminary data.</text>
</comment>
<dbReference type="EMBL" id="MU853232">
    <property type="protein sequence ID" value="KAK4122083.1"/>
    <property type="molecule type" value="Genomic_DNA"/>
</dbReference>
<evidence type="ECO:0000313" key="2">
    <source>
        <dbReference type="Proteomes" id="UP001302602"/>
    </source>
</evidence>
<dbReference type="RefSeq" id="XP_062645854.1">
    <property type="nucleotide sequence ID" value="XM_062787773.1"/>
</dbReference>
<feature type="non-terminal residue" evidence="1">
    <location>
        <position position="1"/>
    </location>
</feature>
<reference evidence="1" key="1">
    <citation type="journal article" date="2023" name="Mol. Phylogenet. Evol.">
        <title>Genome-scale phylogeny and comparative genomics of the fungal order Sordariales.</title>
        <authorList>
            <person name="Hensen N."/>
            <person name="Bonometti L."/>
            <person name="Westerberg I."/>
            <person name="Brannstrom I.O."/>
            <person name="Guillou S."/>
            <person name="Cros-Aarteil S."/>
            <person name="Calhoun S."/>
            <person name="Haridas S."/>
            <person name="Kuo A."/>
            <person name="Mondo S."/>
            <person name="Pangilinan J."/>
            <person name="Riley R."/>
            <person name="LaButti K."/>
            <person name="Andreopoulos B."/>
            <person name="Lipzen A."/>
            <person name="Chen C."/>
            <person name="Yan M."/>
            <person name="Daum C."/>
            <person name="Ng V."/>
            <person name="Clum A."/>
            <person name="Steindorff A."/>
            <person name="Ohm R.A."/>
            <person name="Martin F."/>
            <person name="Silar P."/>
            <person name="Natvig D.O."/>
            <person name="Lalanne C."/>
            <person name="Gautier V."/>
            <person name="Ament-Velasquez S.L."/>
            <person name="Kruys A."/>
            <person name="Hutchinson M.I."/>
            <person name="Powell A.J."/>
            <person name="Barry K."/>
            <person name="Miller A.N."/>
            <person name="Grigoriev I.V."/>
            <person name="Debuchy R."/>
            <person name="Gladieux P."/>
            <person name="Hiltunen Thoren M."/>
            <person name="Johannesson H."/>
        </authorList>
    </citation>
    <scope>NUCLEOTIDE SEQUENCE</scope>
    <source>
        <strain evidence="1">CBS 731.68</strain>
    </source>
</reference>